<evidence type="ECO:0000256" key="1">
    <source>
        <dbReference type="SAM" id="SignalP"/>
    </source>
</evidence>
<proteinExistence type="predicted"/>
<feature type="chain" id="PRO_5017296237" description="Porin" evidence="1">
    <location>
        <begin position="25"/>
        <end position="317"/>
    </location>
</feature>
<keyword evidence="3" id="KW-1185">Reference proteome</keyword>
<gene>
    <name evidence="2" type="ORF">D7V32_09685</name>
</gene>
<accession>A0A3A8ER86</accession>
<dbReference type="RefSeq" id="WP_120402683.1">
    <property type="nucleotide sequence ID" value="NZ_RAXV01000019.1"/>
</dbReference>
<evidence type="ECO:0000313" key="3">
    <source>
        <dbReference type="Proteomes" id="UP000282388"/>
    </source>
</evidence>
<reference evidence="2 3" key="1">
    <citation type="submission" date="2018-09" db="EMBL/GenBank/DDBJ databases">
        <title>The draft genome of Acinetobacter spp. strains.</title>
        <authorList>
            <person name="Qin J."/>
            <person name="Feng Y."/>
            <person name="Zong Z."/>
        </authorList>
    </citation>
    <scope>NUCLEOTIDE SEQUENCE [LARGE SCALE GENOMIC DNA]</scope>
    <source>
        <strain evidence="2 3">WCHAc060012</strain>
    </source>
</reference>
<evidence type="ECO:0008006" key="4">
    <source>
        <dbReference type="Google" id="ProtNLM"/>
    </source>
</evidence>
<keyword evidence="1" id="KW-0732">Signal</keyword>
<organism evidence="2 3">
    <name type="scientific">Acinetobacter tianfuensis</name>
    <dbReference type="NCBI Taxonomy" id="2419603"/>
    <lineage>
        <taxon>Bacteria</taxon>
        <taxon>Pseudomonadati</taxon>
        <taxon>Pseudomonadota</taxon>
        <taxon>Gammaproteobacteria</taxon>
        <taxon>Moraxellales</taxon>
        <taxon>Moraxellaceae</taxon>
        <taxon>Acinetobacter</taxon>
    </lineage>
</organism>
<sequence>MKSSNVNFGFSLCFVCVLSAYAQADELPAKQPSDWAAGTEFFISRDSEGFETKKLSAEIFPQYDNANDYLGARFSAYNYKIDDWQSDAYKVSLIAKNVEAATANGWTLEAGIFEQNDHTLAAFDGSYRQPLSKSTAIEVFANRDWVETRPALEQGIHFTYLGGAVDQQIGPHVTVVGLAAAQLFSDDNRRDHGRLKLIYQPSLERGLTLQARYRMYRSDADDVAGLYFNPKDYEESMLAIGWRKRFSGWTAGLTAGYGREKVADVPSQSTKLLELNIQSPIHQNQFIRLNAGYSNSASYYGADYSYRYLMGEWVLKF</sequence>
<dbReference type="OrthoDB" id="6675128at2"/>
<comment type="caution">
    <text evidence="2">The sequence shown here is derived from an EMBL/GenBank/DDBJ whole genome shotgun (WGS) entry which is preliminary data.</text>
</comment>
<dbReference type="EMBL" id="RAXV01000019">
    <property type="protein sequence ID" value="RKG30923.1"/>
    <property type="molecule type" value="Genomic_DNA"/>
</dbReference>
<name>A0A3A8ER86_9GAMM</name>
<feature type="signal peptide" evidence="1">
    <location>
        <begin position="1"/>
        <end position="24"/>
    </location>
</feature>
<evidence type="ECO:0000313" key="2">
    <source>
        <dbReference type="EMBL" id="RKG30923.1"/>
    </source>
</evidence>
<dbReference type="AlphaFoldDB" id="A0A3A8ER86"/>
<protein>
    <recommendedName>
        <fullName evidence="4">Porin</fullName>
    </recommendedName>
</protein>
<dbReference type="Proteomes" id="UP000282388">
    <property type="component" value="Unassembled WGS sequence"/>
</dbReference>